<keyword evidence="4" id="KW-1185">Reference proteome</keyword>
<keyword evidence="1" id="KW-0812">Transmembrane</keyword>
<proteinExistence type="predicted"/>
<organism evidence="3 4">
    <name type="scientific">Cerrena zonata</name>
    <dbReference type="NCBI Taxonomy" id="2478898"/>
    <lineage>
        <taxon>Eukaryota</taxon>
        <taxon>Fungi</taxon>
        <taxon>Dikarya</taxon>
        <taxon>Basidiomycota</taxon>
        <taxon>Agaricomycotina</taxon>
        <taxon>Agaricomycetes</taxon>
        <taxon>Polyporales</taxon>
        <taxon>Cerrenaceae</taxon>
        <taxon>Cerrena</taxon>
    </lineage>
</organism>
<name>A0AAW0FW21_9APHY</name>
<feature type="domain" description="DUF6533" evidence="2">
    <location>
        <begin position="23"/>
        <end position="64"/>
    </location>
</feature>
<reference evidence="3 4" key="1">
    <citation type="submission" date="2022-09" db="EMBL/GenBank/DDBJ databases">
        <authorList>
            <person name="Palmer J.M."/>
        </authorList>
    </citation>
    <scope>NUCLEOTIDE SEQUENCE [LARGE SCALE GENOMIC DNA]</scope>
    <source>
        <strain evidence="3 4">DSM 7382</strain>
    </source>
</reference>
<feature type="transmembrane region" description="Helical" evidence="1">
    <location>
        <begin position="20"/>
        <end position="40"/>
    </location>
</feature>
<feature type="transmembrane region" description="Helical" evidence="1">
    <location>
        <begin position="52"/>
        <end position="71"/>
    </location>
</feature>
<feature type="transmembrane region" description="Helical" evidence="1">
    <location>
        <begin position="91"/>
        <end position="113"/>
    </location>
</feature>
<dbReference type="Pfam" id="PF20151">
    <property type="entry name" value="DUF6533"/>
    <property type="match status" value="1"/>
</dbReference>
<gene>
    <name evidence="3" type="ORF">QCA50_012314</name>
</gene>
<feature type="transmembrane region" description="Helical" evidence="1">
    <location>
        <begin position="166"/>
        <end position="188"/>
    </location>
</feature>
<dbReference type="InterPro" id="IPR045340">
    <property type="entry name" value="DUF6533"/>
</dbReference>
<dbReference type="Proteomes" id="UP001385951">
    <property type="component" value="Unassembled WGS sequence"/>
</dbReference>
<protein>
    <recommendedName>
        <fullName evidence="2">DUF6533 domain-containing protein</fullName>
    </recommendedName>
</protein>
<evidence type="ECO:0000313" key="3">
    <source>
        <dbReference type="EMBL" id="KAK7684367.1"/>
    </source>
</evidence>
<keyword evidence="1" id="KW-0472">Membrane</keyword>
<comment type="caution">
    <text evidence="3">The sequence shown here is derived from an EMBL/GenBank/DDBJ whole genome shotgun (WGS) entry which is preliminary data.</text>
</comment>
<sequence length="191" mass="21968">MSELGWTPQEIISELLQQQTISYVLAVAITLAIYDCVHSWSQELAYIWRRKATLVSILYIWIRYDVMGILNRFSYAAFNCLRIWGISLHQWTPTLFVSLLSMFDPVINIYNLADPTDYVMVSMGFTSKECFAFSSSEPYQYFLLILNIVVIILDLLSIAMNTSAPLILWKLISLGMIVFQASILQDLLKET</sequence>
<evidence type="ECO:0000256" key="1">
    <source>
        <dbReference type="SAM" id="Phobius"/>
    </source>
</evidence>
<accession>A0AAW0FW21</accession>
<dbReference type="EMBL" id="JASBNA010000025">
    <property type="protein sequence ID" value="KAK7684367.1"/>
    <property type="molecule type" value="Genomic_DNA"/>
</dbReference>
<evidence type="ECO:0000313" key="4">
    <source>
        <dbReference type="Proteomes" id="UP001385951"/>
    </source>
</evidence>
<feature type="transmembrane region" description="Helical" evidence="1">
    <location>
        <begin position="141"/>
        <end position="160"/>
    </location>
</feature>
<evidence type="ECO:0000259" key="2">
    <source>
        <dbReference type="Pfam" id="PF20151"/>
    </source>
</evidence>
<dbReference type="AlphaFoldDB" id="A0AAW0FW21"/>
<keyword evidence="1" id="KW-1133">Transmembrane helix</keyword>